<dbReference type="OrthoDB" id="3269799at2759"/>
<keyword evidence="2" id="KW-0812">Transmembrane</keyword>
<reference evidence="3" key="1">
    <citation type="journal article" date="2020" name="Nat. Commun.">
        <title>Large-scale genome sequencing of mycorrhizal fungi provides insights into the early evolution of symbiotic traits.</title>
        <authorList>
            <person name="Miyauchi S."/>
            <person name="Kiss E."/>
            <person name="Kuo A."/>
            <person name="Drula E."/>
            <person name="Kohler A."/>
            <person name="Sanchez-Garcia M."/>
            <person name="Morin E."/>
            <person name="Andreopoulos B."/>
            <person name="Barry K.W."/>
            <person name="Bonito G."/>
            <person name="Buee M."/>
            <person name="Carver A."/>
            <person name="Chen C."/>
            <person name="Cichocki N."/>
            <person name="Clum A."/>
            <person name="Culley D."/>
            <person name="Crous P.W."/>
            <person name="Fauchery L."/>
            <person name="Girlanda M."/>
            <person name="Hayes R.D."/>
            <person name="Keri Z."/>
            <person name="LaButti K."/>
            <person name="Lipzen A."/>
            <person name="Lombard V."/>
            <person name="Magnuson J."/>
            <person name="Maillard F."/>
            <person name="Murat C."/>
            <person name="Nolan M."/>
            <person name="Ohm R.A."/>
            <person name="Pangilinan J."/>
            <person name="Pereira M.F."/>
            <person name="Perotto S."/>
            <person name="Peter M."/>
            <person name="Pfister S."/>
            <person name="Riley R."/>
            <person name="Sitrit Y."/>
            <person name="Stielow J.B."/>
            <person name="Szollosi G."/>
            <person name="Zifcakova L."/>
            <person name="Stursova M."/>
            <person name="Spatafora J.W."/>
            <person name="Tedersoo L."/>
            <person name="Vaario L.M."/>
            <person name="Yamada A."/>
            <person name="Yan M."/>
            <person name="Wang P."/>
            <person name="Xu J."/>
            <person name="Bruns T."/>
            <person name="Baldrian P."/>
            <person name="Vilgalys R."/>
            <person name="Dunand C."/>
            <person name="Henrissat B."/>
            <person name="Grigoriev I.V."/>
            <person name="Hibbett D."/>
            <person name="Nagy L.G."/>
            <person name="Martin F.M."/>
        </authorList>
    </citation>
    <scope>NUCLEOTIDE SEQUENCE</scope>
    <source>
        <strain evidence="3">UP504</strain>
    </source>
</reference>
<feature type="compositionally biased region" description="Polar residues" evidence="1">
    <location>
        <begin position="10"/>
        <end position="20"/>
    </location>
</feature>
<feature type="compositionally biased region" description="Low complexity" evidence="1">
    <location>
        <begin position="422"/>
        <end position="437"/>
    </location>
</feature>
<evidence type="ECO:0000256" key="2">
    <source>
        <dbReference type="SAM" id="Phobius"/>
    </source>
</evidence>
<keyword evidence="2" id="KW-0472">Membrane</keyword>
<feature type="transmembrane region" description="Helical" evidence="2">
    <location>
        <begin position="251"/>
        <end position="269"/>
    </location>
</feature>
<keyword evidence="2" id="KW-1133">Transmembrane helix</keyword>
<accession>A0A9P6DJS6</accession>
<feature type="region of interest" description="Disordered" evidence="1">
    <location>
        <begin position="206"/>
        <end position="233"/>
    </location>
</feature>
<keyword evidence="4" id="KW-1185">Reference proteome</keyword>
<feature type="region of interest" description="Disordered" evidence="1">
    <location>
        <begin position="422"/>
        <end position="489"/>
    </location>
</feature>
<gene>
    <name evidence="3" type="ORF">BS47DRAFT_513403</name>
</gene>
<organism evidence="3 4">
    <name type="scientific">Hydnum rufescens UP504</name>
    <dbReference type="NCBI Taxonomy" id="1448309"/>
    <lineage>
        <taxon>Eukaryota</taxon>
        <taxon>Fungi</taxon>
        <taxon>Dikarya</taxon>
        <taxon>Basidiomycota</taxon>
        <taxon>Agaricomycotina</taxon>
        <taxon>Agaricomycetes</taxon>
        <taxon>Cantharellales</taxon>
        <taxon>Hydnaceae</taxon>
        <taxon>Hydnum</taxon>
    </lineage>
</organism>
<sequence length="489" mass="52686">MMDGAPADTVHSTQSSPSTVQVHFFRSDRYSGNHASQSAPCISSPPMASDGTPPPPPAVQSDGLHSLPASRLSLPPVSAPPTFHPSPSTHTLEPESPSNTRNPRHRLRPTRTAARNHRNRSLYQRVREFLGHGNPSRRRIVDAYSSLVYCFLQIIIVATFVGLTRSVWRSPRSIDHGMSEWDACGKPLGPLAIVWIIRTALETARSSRRVSTHPPAVPDGPSIPNNTPPQPRSATVSVTGWDRLYDQVQTLVSLIVIAHFLATNVLLYSSVNTCRISSPHLWWLSFAILCITYVVILEILLICLTVFVLMPILFVVLNLFLICTGHRPISARQLIDPAHINPETPKMPQKLVDKIPLVLYIPIRSSSPVEVPPTGAASSPNEHVSHANAELAADGFVEGQVDEYAYPPGAIKCEPESTTIAAPASSTAGAGPSTSPTIANTSTGAVSKRPRFAIFRRQSSASGASVPRVKSGTSAKGKSSRDALANIAS</sequence>
<comment type="caution">
    <text evidence="3">The sequence shown here is derived from an EMBL/GenBank/DDBJ whole genome shotgun (WGS) entry which is preliminary data.</text>
</comment>
<feature type="region of interest" description="Disordered" evidence="1">
    <location>
        <begin position="29"/>
        <end position="116"/>
    </location>
</feature>
<evidence type="ECO:0000256" key="1">
    <source>
        <dbReference type="SAM" id="MobiDB-lite"/>
    </source>
</evidence>
<protein>
    <submittedName>
        <fullName evidence="3">Uncharacterized protein</fullName>
    </submittedName>
</protein>
<dbReference type="AlphaFoldDB" id="A0A9P6DJS6"/>
<feature type="transmembrane region" description="Helical" evidence="2">
    <location>
        <begin position="308"/>
        <end position="325"/>
    </location>
</feature>
<feature type="transmembrane region" description="Helical" evidence="2">
    <location>
        <begin position="281"/>
        <end position="302"/>
    </location>
</feature>
<evidence type="ECO:0000313" key="3">
    <source>
        <dbReference type="EMBL" id="KAF9505716.1"/>
    </source>
</evidence>
<name>A0A9P6DJS6_9AGAM</name>
<feature type="region of interest" description="Disordered" evidence="1">
    <location>
        <begin position="1"/>
        <end position="20"/>
    </location>
</feature>
<feature type="compositionally biased region" description="Basic residues" evidence="1">
    <location>
        <begin position="102"/>
        <end position="116"/>
    </location>
</feature>
<evidence type="ECO:0000313" key="4">
    <source>
        <dbReference type="Proteomes" id="UP000886523"/>
    </source>
</evidence>
<dbReference type="Proteomes" id="UP000886523">
    <property type="component" value="Unassembled WGS sequence"/>
</dbReference>
<feature type="transmembrane region" description="Helical" evidence="2">
    <location>
        <begin position="147"/>
        <end position="168"/>
    </location>
</feature>
<proteinExistence type="predicted"/>
<dbReference type="EMBL" id="MU129139">
    <property type="protein sequence ID" value="KAF9505716.1"/>
    <property type="molecule type" value="Genomic_DNA"/>
</dbReference>